<protein>
    <submittedName>
        <fullName evidence="5">Putative ABC transporter ATP-binding protein</fullName>
    </submittedName>
</protein>
<keyword evidence="3 5" id="KW-0067">ATP-binding</keyword>
<dbReference type="InterPro" id="IPR051782">
    <property type="entry name" value="ABC_Transporter_VariousFunc"/>
</dbReference>
<dbReference type="PANTHER" id="PTHR42939:SF1">
    <property type="entry name" value="ABC TRANSPORTER ATP-BINDING PROTEIN ALBC-RELATED"/>
    <property type="match status" value="1"/>
</dbReference>
<evidence type="ECO:0000313" key="5">
    <source>
        <dbReference type="EMBL" id="BBO30938.1"/>
    </source>
</evidence>
<dbReference type="RefSeq" id="WP_152097179.1">
    <property type="nucleotide sequence ID" value="NZ_AP021861.1"/>
</dbReference>
<gene>
    <name evidence="5" type="ORF">PLANPX_0550</name>
</gene>
<dbReference type="InterPro" id="IPR027417">
    <property type="entry name" value="P-loop_NTPase"/>
</dbReference>
<keyword evidence="2" id="KW-0547">Nucleotide-binding</keyword>
<name>A0A5K7X2R4_9BACT</name>
<dbReference type="PANTHER" id="PTHR42939">
    <property type="entry name" value="ABC TRANSPORTER ATP-BINDING PROTEIN ALBC-RELATED"/>
    <property type="match status" value="1"/>
</dbReference>
<dbReference type="CDD" id="cd03230">
    <property type="entry name" value="ABC_DR_subfamily_A"/>
    <property type="match status" value="1"/>
</dbReference>
<sequence length="294" mass="32409">MFIQTDLLSKRYGQLAALSDCTFGVPRGEILGLLGPNGAGKTTLLRLLLGYLKPTSGTARIDGLDCYAESVAVHKQLAYLPGDARLFRQLNGRQTLAFFAKLRHASLERSLRLAERLQLDLTRRVRHMSTGMRQKLALAVTLTPNVPLVILDEPTANLDPTVRRDVVELIRDARNEGKTVLFSSHVLSEVEDVCDRVLVLKAGRLVDAVRVIDVRRQHRIQAVITGPLSPAPPQLAESIEMHAGRDQAVSIITRGELAPLLGWLAEQPLAQLQIEPIGLRSVYERHHPAIGGDE</sequence>
<feature type="domain" description="ABC transporter" evidence="4">
    <location>
        <begin position="3"/>
        <end position="227"/>
    </location>
</feature>
<dbReference type="SUPFAM" id="SSF52540">
    <property type="entry name" value="P-loop containing nucleoside triphosphate hydrolases"/>
    <property type="match status" value="1"/>
</dbReference>
<dbReference type="PROSITE" id="PS50893">
    <property type="entry name" value="ABC_TRANSPORTER_2"/>
    <property type="match status" value="1"/>
</dbReference>
<dbReference type="InterPro" id="IPR003439">
    <property type="entry name" value="ABC_transporter-like_ATP-bd"/>
</dbReference>
<dbReference type="Gene3D" id="3.40.50.300">
    <property type="entry name" value="P-loop containing nucleotide triphosphate hydrolases"/>
    <property type="match status" value="1"/>
</dbReference>
<dbReference type="SMART" id="SM00382">
    <property type="entry name" value="AAA"/>
    <property type="match status" value="1"/>
</dbReference>
<keyword evidence="1" id="KW-0813">Transport</keyword>
<accession>A0A5K7X2R4</accession>
<dbReference type="GO" id="GO:0016887">
    <property type="term" value="F:ATP hydrolysis activity"/>
    <property type="evidence" value="ECO:0007669"/>
    <property type="project" value="InterPro"/>
</dbReference>
<dbReference type="KEGG" id="lpav:PLANPX_0550"/>
<proteinExistence type="predicted"/>
<evidence type="ECO:0000256" key="2">
    <source>
        <dbReference type="ARBA" id="ARBA00022741"/>
    </source>
</evidence>
<dbReference type="EMBL" id="AP021861">
    <property type="protein sequence ID" value="BBO30938.1"/>
    <property type="molecule type" value="Genomic_DNA"/>
</dbReference>
<evidence type="ECO:0000256" key="3">
    <source>
        <dbReference type="ARBA" id="ARBA00022840"/>
    </source>
</evidence>
<keyword evidence="6" id="KW-1185">Reference proteome</keyword>
<dbReference type="AlphaFoldDB" id="A0A5K7X2R4"/>
<dbReference type="Proteomes" id="UP000326837">
    <property type="component" value="Chromosome"/>
</dbReference>
<organism evidence="5 6">
    <name type="scientific">Lacipirellula parvula</name>
    <dbReference type="NCBI Taxonomy" id="2650471"/>
    <lineage>
        <taxon>Bacteria</taxon>
        <taxon>Pseudomonadati</taxon>
        <taxon>Planctomycetota</taxon>
        <taxon>Planctomycetia</taxon>
        <taxon>Pirellulales</taxon>
        <taxon>Lacipirellulaceae</taxon>
        <taxon>Lacipirellula</taxon>
    </lineage>
</organism>
<reference evidence="6" key="1">
    <citation type="submission" date="2019-10" db="EMBL/GenBank/DDBJ databases">
        <title>Lacipirellula parvula gen. nov., sp. nov., representing a lineage of planctomycetes widespread in freshwater anoxic habitats, and description of the family Lacipirellulaceae.</title>
        <authorList>
            <person name="Dedysh S.N."/>
            <person name="Kulichevskaya I.S."/>
            <person name="Beletsky A.V."/>
            <person name="Rakitin A.L."/>
            <person name="Mardanov A.V."/>
            <person name="Ivanova A.A."/>
            <person name="Saltykova V.X."/>
            <person name="Rijpstra W.I.C."/>
            <person name="Sinninghe Damste J.S."/>
            <person name="Ravin N.V."/>
        </authorList>
    </citation>
    <scope>NUCLEOTIDE SEQUENCE [LARGE SCALE GENOMIC DNA]</scope>
    <source>
        <strain evidence="6">PX69</strain>
    </source>
</reference>
<dbReference type="InterPro" id="IPR003593">
    <property type="entry name" value="AAA+_ATPase"/>
</dbReference>
<evidence type="ECO:0000259" key="4">
    <source>
        <dbReference type="PROSITE" id="PS50893"/>
    </source>
</evidence>
<evidence type="ECO:0000313" key="6">
    <source>
        <dbReference type="Proteomes" id="UP000326837"/>
    </source>
</evidence>
<dbReference type="Pfam" id="PF00005">
    <property type="entry name" value="ABC_tran"/>
    <property type="match status" value="1"/>
</dbReference>
<dbReference type="GO" id="GO:0005524">
    <property type="term" value="F:ATP binding"/>
    <property type="evidence" value="ECO:0007669"/>
    <property type="project" value="UniProtKB-KW"/>
</dbReference>
<evidence type="ECO:0000256" key="1">
    <source>
        <dbReference type="ARBA" id="ARBA00022448"/>
    </source>
</evidence>